<dbReference type="SMART" id="SM00507">
    <property type="entry name" value="HNHc"/>
    <property type="match status" value="1"/>
</dbReference>
<dbReference type="InterPro" id="IPR003615">
    <property type="entry name" value="HNH_nuc"/>
</dbReference>
<dbReference type="GO" id="GO:0003676">
    <property type="term" value="F:nucleic acid binding"/>
    <property type="evidence" value="ECO:0007669"/>
    <property type="project" value="InterPro"/>
</dbReference>
<dbReference type="EMBL" id="FOFN01000001">
    <property type="protein sequence ID" value="SEP86902.1"/>
    <property type="molecule type" value="Genomic_DNA"/>
</dbReference>
<sequence length="455" mass="53020">MKLKTIGDILFWAYSNLAMAHVAYKDKSEKYTSKHFGIRNRLYRGLNNGEMNIKSFFDDERLKMILPQSCNYCGSKEHLATDHLIPRKKGGLDIGENLVWACRSCNSSKSDRDLIDWMNKNGKEPSILIYRRYLKILITYCRENQIINENIENIGKLNLPFNLTLISDKIIPISSLKLWVTEIEDKTYRIANWNVERPKIGTKKTKLVIEQINKINADIFILTETSNAINLKPFYKAVKSIPFDRNPNEQWVTIWSKWEIKKEIETFDNKRTTCALIKAPIGDLIIYGTIIPYHMAGVSGKRYEFSGYKAWELHEEDIIRQSNDWKKIQSENNNIPFFVIGDFNQTRDNLPKGYGTISGRDLLTKKLKETELTCLTGIDFSKTKQLSIDIKKGKVRRNIDHICVSTNWLNSLENYEIGAWDNFDKNGNYMSDHNGVYLEFKKEKKERLTKNLVKK</sequence>
<keyword evidence="3" id="KW-1185">Reference proteome</keyword>
<dbReference type="GO" id="GO:0004519">
    <property type="term" value="F:endonuclease activity"/>
    <property type="evidence" value="ECO:0007669"/>
    <property type="project" value="UniProtKB-KW"/>
</dbReference>
<dbReference type="PANTHER" id="PTHR33877">
    <property type="entry name" value="SLL1193 PROTEIN"/>
    <property type="match status" value="1"/>
</dbReference>
<keyword evidence="2" id="KW-0378">Hydrolase</keyword>
<dbReference type="PANTHER" id="PTHR33877:SF2">
    <property type="entry name" value="OS07G0170200 PROTEIN"/>
    <property type="match status" value="1"/>
</dbReference>
<dbReference type="InterPro" id="IPR052892">
    <property type="entry name" value="NA-targeting_endonuclease"/>
</dbReference>
<gene>
    <name evidence="2" type="ORF">SAMN05421824_0543</name>
</gene>
<dbReference type="AlphaFoldDB" id="A0A1H9BD10"/>
<dbReference type="CDD" id="cd00085">
    <property type="entry name" value="HNHc"/>
    <property type="match status" value="1"/>
</dbReference>
<protein>
    <submittedName>
        <fullName evidence="2">HNH endonuclease</fullName>
    </submittedName>
</protein>
<dbReference type="Gene3D" id="3.60.10.10">
    <property type="entry name" value="Endonuclease/exonuclease/phosphatase"/>
    <property type="match status" value="1"/>
</dbReference>
<evidence type="ECO:0000313" key="3">
    <source>
        <dbReference type="Proteomes" id="UP000198999"/>
    </source>
</evidence>
<dbReference type="Pfam" id="PF03372">
    <property type="entry name" value="Exo_endo_phos"/>
    <property type="match status" value="1"/>
</dbReference>
<evidence type="ECO:0000313" key="2">
    <source>
        <dbReference type="EMBL" id="SEP86902.1"/>
    </source>
</evidence>
<feature type="domain" description="HNH nuclease" evidence="1">
    <location>
        <begin position="59"/>
        <end position="107"/>
    </location>
</feature>
<accession>A0A1H9BD10</accession>
<organism evidence="2 3">
    <name type="scientific">Hyunsoonleella jejuensis</name>
    <dbReference type="NCBI Taxonomy" id="419940"/>
    <lineage>
        <taxon>Bacteria</taxon>
        <taxon>Pseudomonadati</taxon>
        <taxon>Bacteroidota</taxon>
        <taxon>Flavobacteriia</taxon>
        <taxon>Flavobacteriales</taxon>
        <taxon>Flavobacteriaceae</taxon>
    </lineage>
</organism>
<keyword evidence="2" id="KW-0540">Nuclease</keyword>
<dbReference type="Pfam" id="PF01844">
    <property type="entry name" value="HNH"/>
    <property type="match status" value="1"/>
</dbReference>
<reference evidence="2 3" key="1">
    <citation type="submission" date="2016-10" db="EMBL/GenBank/DDBJ databases">
        <authorList>
            <person name="de Groot N.N."/>
        </authorList>
    </citation>
    <scope>NUCLEOTIDE SEQUENCE [LARGE SCALE GENOMIC DNA]</scope>
    <source>
        <strain evidence="2 3">DSM 21035</strain>
    </source>
</reference>
<dbReference type="Proteomes" id="UP000198999">
    <property type="component" value="Unassembled WGS sequence"/>
</dbReference>
<dbReference type="Gene3D" id="1.10.30.50">
    <property type="match status" value="1"/>
</dbReference>
<proteinExistence type="predicted"/>
<dbReference type="InterPro" id="IPR002711">
    <property type="entry name" value="HNH"/>
</dbReference>
<name>A0A1H9BD10_9FLAO</name>
<keyword evidence="2" id="KW-0255">Endonuclease</keyword>
<evidence type="ECO:0000259" key="1">
    <source>
        <dbReference type="SMART" id="SM00507"/>
    </source>
</evidence>
<dbReference type="GO" id="GO:0008270">
    <property type="term" value="F:zinc ion binding"/>
    <property type="evidence" value="ECO:0007669"/>
    <property type="project" value="InterPro"/>
</dbReference>
<dbReference type="RefSeq" id="WP_177176530.1">
    <property type="nucleotide sequence ID" value="NZ_FOFN01000001.1"/>
</dbReference>
<dbReference type="SUPFAM" id="SSF56219">
    <property type="entry name" value="DNase I-like"/>
    <property type="match status" value="1"/>
</dbReference>
<dbReference type="InterPro" id="IPR005135">
    <property type="entry name" value="Endo/exonuclease/phosphatase"/>
</dbReference>
<dbReference type="InterPro" id="IPR036691">
    <property type="entry name" value="Endo/exonu/phosph_ase_sf"/>
</dbReference>